<dbReference type="RefSeq" id="WP_096325629.1">
    <property type="nucleotide sequence ID" value="NZ_FOMX01000108.1"/>
</dbReference>
<dbReference type="SUPFAM" id="SSF49329">
    <property type="entry name" value="Cu,Zn superoxide dismutase-like"/>
    <property type="match status" value="1"/>
</dbReference>
<keyword evidence="5" id="KW-1185">Reference proteome</keyword>
<organism evidence="4 5">
    <name type="scientific">Nannocystis exedens</name>
    <dbReference type="NCBI Taxonomy" id="54"/>
    <lineage>
        <taxon>Bacteria</taxon>
        <taxon>Pseudomonadati</taxon>
        <taxon>Myxococcota</taxon>
        <taxon>Polyangia</taxon>
        <taxon>Nannocystales</taxon>
        <taxon>Nannocystaceae</taxon>
        <taxon>Nannocystis</taxon>
    </lineage>
</organism>
<dbReference type="AlphaFoldDB" id="A0A1I2J0B7"/>
<dbReference type="EMBL" id="FOMX01000108">
    <property type="protein sequence ID" value="SFF47944.1"/>
    <property type="molecule type" value="Genomic_DNA"/>
</dbReference>
<name>A0A1I2J0B7_9BACT</name>
<dbReference type="Gene3D" id="2.60.40.200">
    <property type="entry name" value="Superoxide dismutase, copper/zinc binding domain"/>
    <property type="match status" value="1"/>
</dbReference>
<dbReference type="GO" id="GO:0006801">
    <property type="term" value="P:superoxide metabolic process"/>
    <property type="evidence" value="ECO:0007669"/>
    <property type="project" value="InterPro"/>
</dbReference>
<protein>
    <submittedName>
        <fullName evidence="4">Superoxide dismutase, Cu-Zn family</fullName>
    </submittedName>
</protein>
<dbReference type="InterPro" id="IPR036423">
    <property type="entry name" value="SOD-like_Cu/Zn_dom_sf"/>
</dbReference>
<evidence type="ECO:0000256" key="1">
    <source>
        <dbReference type="ARBA" id="ARBA00010457"/>
    </source>
</evidence>
<evidence type="ECO:0000313" key="4">
    <source>
        <dbReference type="EMBL" id="SFF47944.1"/>
    </source>
</evidence>
<evidence type="ECO:0000313" key="5">
    <source>
        <dbReference type="Proteomes" id="UP000199400"/>
    </source>
</evidence>
<accession>A0A1I2J0B7</accession>
<comment type="similarity">
    <text evidence="1">Belongs to the Cu-Zn superoxide dismutase family.</text>
</comment>
<dbReference type="GO" id="GO:0005507">
    <property type="term" value="F:copper ion binding"/>
    <property type="evidence" value="ECO:0007669"/>
    <property type="project" value="InterPro"/>
</dbReference>
<proteinExistence type="inferred from homology"/>
<dbReference type="OrthoDB" id="5431326at2"/>
<dbReference type="PANTHER" id="PTHR10003">
    <property type="entry name" value="SUPEROXIDE DISMUTASE CU-ZN -RELATED"/>
    <property type="match status" value="1"/>
</dbReference>
<sequence>MSSLRSIDLPAISRAGACRSGESGAPVAAEARPPGASGVDGEVAWMPTRDRVRSLTPGAHGIDVHEFGDGAASAGEHDPLDERAEHGAPDADEHQAGDLGNGVRAGADVQTEVGARSTGVTRGTGRRAILGRSRVVMRAGPDVDVSRPAGNSGARIARGMIRAVSGANEPVLPAT</sequence>
<evidence type="ECO:0000259" key="3">
    <source>
        <dbReference type="Pfam" id="PF00080"/>
    </source>
</evidence>
<gene>
    <name evidence="4" type="ORF">SAMN02745121_09116</name>
</gene>
<reference evidence="5" key="1">
    <citation type="submission" date="2016-10" db="EMBL/GenBank/DDBJ databases">
        <authorList>
            <person name="Varghese N."/>
            <person name="Submissions S."/>
        </authorList>
    </citation>
    <scope>NUCLEOTIDE SEQUENCE [LARGE SCALE GENOMIC DNA]</scope>
    <source>
        <strain evidence="5">ATCC 25963</strain>
    </source>
</reference>
<feature type="compositionally biased region" description="Basic and acidic residues" evidence="2">
    <location>
        <begin position="75"/>
        <end position="96"/>
    </location>
</feature>
<feature type="region of interest" description="Disordered" evidence="2">
    <location>
        <begin position="17"/>
        <end position="100"/>
    </location>
</feature>
<dbReference type="InterPro" id="IPR024134">
    <property type="entry name" value="SOD_Cu/Zn_/chaperone"/>
</dbReference>
<dbReference type="InterPro" id="IPR001424">
    <property type="entry name" value="SOD_Cu_Zn_dom"/>
</dbReference>
<evidence type="ECO:0000256" key="2">
    <source>
        <dbReference type="SAM" id="MobiDB-lite"/>
    </source>
</evidence>
<dbReference type="Pfam" id="PF00080">
    <property type="entry name" value="Sod_Cu"/>
    <property type="match status" value="1"/>
</dbReference>
<feature type="domain" description="Superoxide dismutase copper/zinc binding" evidence="3">
    <location>
        <begin position="51"/>
        <end position="161"/>
    </location>
</feature>
<dbReference type="Proteomes" id="UP000199400">
    <property type="component" value="Unassembled WGS sequence"/>
</dbReference>
<dbReference type="STRING" id="54.SAMN02745121_09116"/>